<evidence type="ECO:0000256" key="1">
    <source>
        <dbReference type="SAM" id="MobiDB-lite"/>
    </source>
</evidence>
<name>A0A7U8GT44_NEPCE</name>
<sequence length="90" mass="10378">MIDMADRYTMTLTGIKEPVKRGRPPKFSEAMSPAQRKAKQRRAQDDFIVDNDPSLWSESDCMRVMSAKKFSSYHQFAWERLGQIKGYAAS</sequence>
<dbReference type="Proteomes" id="UP000002171">
    <property type="component" value="Unassembled WGS sequence"/>
</dbReference>
<feature type="region of interest" description="Disordered" evidence="1">
    <location>
        <begin position="19"/>
        <end position="44"/>
    </location>
</feature>
<accession>A0A7U8GT44</accession>
<evidence type="ECO:0000313" key="3">
    <source>
        <dbReference type="Proteomes" id="UP000002171"/>
    </source>
</evidence>
<comment type="caution">
    <text evidence="2">The sequence shown here is derived from an EMBL/GenBank/DDBJ whole genome shotgun (WGS) entry which is preliminary data.</text>
</comment>
<reference evidence="2 3" key="1">
    <citation type="submission" date="2006-02" db="EMBL/GenBank/DDBJ databases">
        <authorList>
            <person name="Pinhassi J."/>
            <person name="Pedros-Alio C."/>
            <person name="Ferriera S."/>
            <person name="Johnson J."/>
            <person name="Kravitz S."/>
            <person name="Halpern A."/>
            <person name="Remington K."/>
            <person name="Beeson K."/>
            <person name="Tran B."/>
            <person name="Rogers Y.-H."/>
            <person name="Friedman R."/>
            <person name="Venter J.C."/>
        </authorList>
    </citation>
    <scope>NUCLEOTIDE SEQUENCE [LARGE SCALE GENOMIC DNA]</scope>
    <source>
        <strain evidence="2 3">MED92</strain>
    </source>
</reference>
<dbReference type="EMBL" id="AAOW01000004">
    <property type="protein sequence ID" value="EAR62051.1"/>
    <property type="molecule type" value="Genomic_DNA"/>
</dbReference>
<keyword evidence="3" id="KW-1185">Reference proteome</keyword>
<dbReference type="AlphaFoldDB" id="A0A7U8GT44"/>
<organism evidence="2 3">
    <name type="scientific">Neptuniibacter caesariensis</name>
    <dbReference type="NCBI Taxonomy" id="207954"/>
    <lineage>
        <taxon>Bacteria</taxon>
        <taxon>Pseudomonadati</taxon>
        <taxon>Pseudomonadota</taxon>
        <taxon>Gammaproteobacteria</taxon>
        <taxon>Oceanospirillales</taxon>
        <taxon>Oceanospirillaceae</taxon>
        <taxon>Neptuniibacter</taxon>
    </lineage>
</organism>
<evidence type="ECO:0000313" key="2">
    <source>
        <dbReference type="EMBL" id="EAR62051.1"/>
    </source>
</evidence>
<gene>
    <name evidence="2" type="ORF">MED92_10109</name>
</gene>
<proteinExistence type="predicted"/>
<dbReference type="RefSeq" id="WP_007019688.1">
    <property type="nucleotide sequence ID" value="NZ_CH724125.1"/>
</dbReference>
<protein>
    <submittedName>
        <fullName evidence="2">Uncharacterized protein</fullName>
    </submittedName>
</protein>